<feature type="active site" evidence="10">
    <location>
        <position position="279"/>
    </location>
</feature>
<dbReference type="InterPro" id="IPR044068">
    <property type="entry name" value="CB"/>
</dbReference>
<dbReference type="Gene3D" id="1.10.150.130">
    <property type="match status" value="1"/>
</dbReference>
<comment type="similarity">
    <text evidence="10">Belongs to the 'phage' integrase family. XerC subfamily.</text>
</comment>
<dbReference type="InterPro" id="IPR011932">
    <property type="entry name" value="Recomb_XerD"/>
</dbReference>
<comment type="subcellular location">
    <subcellularLocation>
        <location evidence="1 10">Cytoplasm</location>
    </subcellularLocation>
</comment>
<dbReference type="InterPro" id="IPR002104">
    <property type="entry name" value="Integrase_catalytic"/>
</dbReference>
<protein>
    <recommendedName>
        <fullName evidence="10">Tyrosine recombinase XerC</fullName>
    </recommendedName>
</protein>
<dbReference type="NCBIfam" id="NF001399">
    <property type="entry name" value="PRK00283.1"/>
    <property type="match status" value="1"/>
</dbReference>
<dbReference type="CDD" id="cd00798">
    <property type="entry name" value="INT_XerDC_C"/>
    <property type="match status" value="1"/>
</dbReference>
<accession>A0A562Q5G7</accession>
<name>A0A562Q5G7_9FLAO</name>
<dbReference type="Proteomes" id="UP000321392">
    <property type="component" value="Unassembled WGS sequence"/>
</dbReference>
<evidence type="ECO:0000256" key="1">
    <source>
        <dbReference type="ARBA" id="ARBA00004496"/>
    </source>
</evidence>
<evidence type="ECO:0000256" key="3">
    <source>
        <dbReference type="ARBA" id="ARBA00022490"/>
    </source>
</evidence>
<dbReference type="GO" id="GO:0051301">
    <property type="term" value="P:cell division"/>
    <property type="evidence" value="ECO:0007669"/>
    <property type="project" value="UniProtKB-KW"/>
</dbReference>
<keyword evidence="5 10" id="KW-0159">Chromosome partition</keyword>
<feature type="domain" description="Tyr recombinase" evidence="11">
    <location>
        <begin position="143"/>
        <end position="327"/>
    </location>
</feature>
<keyword evidence="6 10" id="KW-0229">DNA integration</keyword>
<feature type="active site" evidence="10">
    <location>
        <position position="282"/>
    </location>
</feature>
<organism evidence="14 16">
    <name type="scientific">Flavobacterium glaciei</name>
    <dbReference type="NCBI Taxonomy" id="386300"/>
    <lineage>
        <taxon>Bacteria</taxon>
        <taxon>Pseudomonadati</taxon>
        <taxon>Bacteroidota</taxon>
        <taxon>Flavobacteriia</taxon>
        <taxon>Flavobacteriales</taxon>
        <taxon>Flavobacteriaceae</taxon>
        <taxon>Flavobacterium</taxon>
    </lineage>
</organism>
<sequence>MWVEENGEDNYLLSLYAKTILQNGFFMLKKSYFVDMNWDSYIKNYQSYLKIERGLSKNTIENYSFDIERLFLFLTKNEIEVSPVTIGEEPVQQFIYSLANEVNPRSQARIISGLKSFFNYLIFEDYRFDNPLELIETPKTGRKLPDTLSVDEIDNLILAIDLTTNEGERNRAMLETLYGCGLRVSELVSLKISDLFFEEGFIKITGKGNKQRFVPISDLTQKYIQIYRNTIRTHIRIQKGFEDTLFLNRRGRQLTRAMIFTIIKDLAKKIELKKTISPHTLRHSFATHLLENGADLRSIQLMLGHESITTTEIYVHLDRKFLTQVLNTFHPRK</sequence>
<comment type="function">
    <text evidence="10">Site-specific tyrosine recombinase, which acts by catalyzing the cutting and rejoining of the recombining DNA molecules. The XerC-XerD complex is essential to convert dimers of the bacterial chromosome into monomers to permit their segregation at cell division. It also contributes to the segregational stability of plasmids.</text>
</comment>
<dbReference type="InterPro" id="IPR050090">
    <property type="entry name" value="Tyrosine_recombinase_XerCD"/>
</dbReference>
<evidence type="ECO:0000313" key="14">
    <source>
        <dbReference type="EMBL" id="TWI51974.1"/>
    </source>
</evidence>
<dbReference type="AlphaFoldDB" id="A0A562Q5G7"/>
<dbReference type="SUPFAM" id="SSF56349">
    <property type="entry name" value="DNA breaking-rejoining enzymes"/>
    <property type="match status" value="1"/>
</dbReference>
<evidence type="ECO:0000256" key="7">
    <source>
        <dbReference type="ARBA" id="ARBA00023125"/>
    </source>
</evidence>
<dbReference type="PANTHER" id="PTHR30349">
    <property type="entry name" value="PHAGE INTEGRASE-RELATED"/>
    <property type="match status" value="1"/>
</dbReference>
<dbReference type="GO" id="GO:0007059">
    <property type="term" value="P:chromosome segregation"/>
    <property type="evidence" value="ECO:0007669"/>
    <property type="project" value="UniProtKB-UniRule"/>
</dbReference>
<dbReference type="InterPro" id="IPR023009">
    <property type="entry name" value="Tyrosine_recombinase_XerC/XerD"/>
</dbReference>
<dbReference type="GO" id="GO:0005737">
    <property type="term" value="C:cytoplasm"/>
    <property type="evidence" value="ECO:0007669"/>
    <property type="project" value="UniProtKB-SubCell"/>
</dbReference>
<evidence type="ECO:0000256" key="6">
    <source>
        <dbReference type="ARBA" id="ARBA00022908"/>
    </source>
</evidence>
<dbReference type="InterPro" id="IPR004107">
    <property type="entry name" value="Integrase_SAM-like_N"/>
</dbReference>
<proteinExistence type="inferred from homology"/>
<keyword evidence="7 10" id="KW-0238">DNA-binding</keyword>
<evidence type="ECO:0000259" key="12">
    <source>
        <dbReference type="PROSITE" id="PS51900"/>
    </source>
</evidence>
<dbReference type="InterPro" id="IPR011010">
    <property type="entry name" value="DNA_brk_join_enz"/>
</dbReference>
<evidence type="ECO:0000256" key="8">
    <source>
        <dbReference type="ARBA" id="ARBA00023172"/>
    </source>
</evidence>
<reference evidence="14 16" key="1">
    <citation type="journal article" date="2015" name="Stand. Genomic Sci.">
        <title>Genomic Encyclopedia of Bacterial and Archaeal Type Strains, Phase III: the genomes of soil and plant-associated and newly described type strains.</title>
        <authorList>
            <person name="Whitman W.B."/>
            <person name="Woyke T."/>
            <person name="Klenk H.P."/>
            <person name="Zhou Y."/>
            <person name="Lilburn T.G."/>
            <person name="Beck B.J."/>
            <person name="De Vos P."/>
            <person name="Vandamme P."/>
            <person name="Eisen J.A."/>
            <person name="Garrity G."/>
            <person name="Hugenholtz P."/>
            <person name="Kyrpides N.C."/>
        </authorList>
    </citation>
    <scope>NUCLEOTIDE SEQUENCE [LARGE SCALE GENOMIC DNA]</scope>
    <source>
        <strain evidence="14 16">CGMCC 1.5380</strain>
    </source>
</reference>
<feature type="active site" description="O-(3'-phospho-DNA)-tyrosine intermediate" evidence="10">
    <location>
        <position position="314"/>
    </location>
</feature>
<keyword evidence="3 10" id="KW-0963">Cytoplasm</keyword>
<dbReference type="InterPro" id="IPR013762">
    <property type="entry name" value="Integrase-like_cat_sf"/>
</dbReference>
<dbReference type="GO" id="GO:0009037">
    <property type="term" value="F:tyrosine-based site-specific recombinase activity"/>
    <property type="evidence" value="ECO:0007669"/>
    <property type="project" value="UniProtKB-UniRule"/>
</dbReference>
<evidence type="ECO:0000256" key="9">
    <source>
        <dbReference type="ARBA" id="ARBA00023306"/>
    </source>
</evidence>
<feature type="active site" evidence="10">
    <location>
        <position position="207"/>
    </location>
</feature>
<evidence type="ECO:0000259" key="11">
    <source>
        <dbReference type="PROSITE" id="PS51898"/>
    </source>
</evidence>
<evidence type="ECO:0000313" key="13">
    <source>
        <dbReference type="EMBL" id="RDI58187.1"/>
    </source>
</evidence>
<dbReference type="EMBL" id="VLKX01000001">
    <property type="protein sequence ID" value="TWI51974.1"/>
    <property type="molecule type" value="Genomic_DNA"/>
</dbReference>
<dbReference type="PROSITE" id="PS51900">
    <property type="entry name" value="CB"/>
    <property type="match status" value="1"/>
</dbReference>
<evidence type="ECO:0000256" key="2">
    <source>
        <dbReference type="ARBA" id="ARBA00010450"/>
    </source>
</evidence>
<dbReference type="PROSITE" id="PS51898">
    <property type="entry name" value="TYR_RECOMBINASE"/>
    <property type="match status" value="1"/>
</dbReference>
<comment type="caution">
    <text evidence="14">The sequence shown here is derived from an EMBL/GenBank/DDBJ whole genome shotgun (WGS) entry which is preliminary data.</text>
</comment>
<reference evidence="13 15" key="2">
    <citation type="submission" date="2018-07" db="EMBL/GenBank/DDBJ databases">
        <title>Genomic Encyclopedia of Type Strains, Phase IV (KMG-IV): sequencing the most valuable type-strain genomes for metagenomic binning, comparative biology and taxonomic classification.</title>
        <authorList>
            <person name="Goeker M."/>
        </authorList>
    </citation>
    <scope>NUCLEOTIDE SEQUENCE [LARGE SCALE GENOMIC DNA]</scope>
    <source>
        <strain evidence="13 15">DSM 19728</strain>
    </source>
</reference>
<dbReference type="PANTHER" id="PTHR30349:SF81">
    <property type="entry name" value="TYROSINE RECOMBINASE XERC"/>
    <property type="match status" value="1"/>
</dbReference>
<evidence type="ECO:0000313" key="15">
    <source>
        <dbReference type="Proteomes" id="UP000254518"/>
    </source>
</evidence>
<dbReference type="GO" id="GO:0006313">
    <property type="term" value="P:DNA transposition"/>
    <property type="evidence" value="ECO:0007669"/>
    <property type="project" value="UniProtKB-UniRule"/>
</dbReference>
<keyword evidence="15" id="KW-1185">Reference proteome</keyword>
<feature type="active site" evidence="10">
    <location>
        <position position="305"/>
    </location>
</feature>
<evidence type="ECO:0000313" key="16">
    <source>
        <dbReference type="Proteomes" id="UP000321392"/>
    </source>
</evidence>
<gene>
    <name evidence="10" type="primary">xerC</name>
    <name evidence="13" type="ORF">DFR66_101111</name>
    <name evidence="14" type="ORF">IQ02_00109</name>
</gene>
<dbReference type="Pfam" id="PF02899">
    <property type="entry name" value="Phage_int_SAM_1"/>
    <property type="match status" value="1"/>
</dbReference>
<evidence type="ECO:0000256" key="5">
    <source>
        <dbReference type="ARBA" id="ARBA00022829"/>
    </source>
</evidence>
<feature type="domain" description="Core-binding (CB)" evidence="12">
    <location>
        <begin position="36"/>
        <end position="122"/>
    </location>
</feature>
<dbReference type="GO" id="GO:0003677">
    <property type="term" value="F:DNA binding"/>
    <property type="evidence" value="ECO:0007669"/>
    <property type="project" value="UniProtKB-UniRule"/>
</dbReference>
<keyword evidence="9 10" id="KW-0131">Cell cycle</keyword>
<dbReference type="Pfam" id="PF00589">
    <property type="entry name" value="Phage_integrase"/>
    <property type="match status" value="1"/>
</dbReference>
<reference evidence="14" key="3">
    <citation type="submission" date="2019-07" db="EMBL/GenBank/DDBJ databases">
        <authorList>
            <person name="Whitman W."/>
            <person name="Huntemann M."/>
            <person name="Clum A."/>
            <person name="Pillay M."/>
            <person name="Palaniappan K."/>
            <person name="Varghese N."/>
            <person name="Mikhailova N."/>
            <person name="Stamatis D."/>
            <person name="Reddy T."/>
            <person name="Daum C."/>
            <person name="Shapiro N."/>
            <person name="Ivanova N."/>
            <person name="Kyrpides N."/>
            <person name="Woyke T."/>
        </authorList>
    </citation>
    <scope>NUCLEOTIDE SEQUENCE</scope>
    <source>
        <strain evidence="14">CGMCC 1.5380</strain>
    </source>
</reference>
<evidence type="ECO:0000256" key="10">
    <source>
        <dbReference type="HAMAP-Rule" id="MF_01808"/>
    </source>
</evidence>
<evidence type="ECO:0000256" key="4">
    <source>
        <dbReference type="ARBA" id="ARBA00022618"/>
    </source>
</evidence>
<dbReference type="NCBIfam" id="TIGR02225">
    <property type="entry name" value="recomb_XerD"/>
    <property type="match status" value="1"/>
</dbReference>
<dbReference type="HAMAP" id="MF_01808">
    <property type="entry name" value="Recomb_XerC_XerD"/>
    <property type="match status" value="1"/>
</dbReference>
<keyword evidence="4 10" id="KW-0132">Cell division</keyword>
<keyword evidence="8 10" id="KW-0233">DNA recombination</keyword>
<dbReference type="Proteomes" id="UP000254518">
    <property type="component" value="Unassembled WGS sequence"/>
</dbReference>
<feature type="active site" evidence="10">
    <location>
        <position position="183"/>
    </location>
</feature>
<comment type="subunit">
    <text evidence="10">Forms a cyclic heterotetrameric complex composed of two molecules of XerC and two molecules of XerD.</text>
</comment>
<dbReference type="EMBL" id="QQBA01000001">
    <property type="protein sequence ID" value="RDI58187.1"/>
    <property type="molecule type" value="Genomic_DNA"/>
</dbReference>
<dbReference type="Gene3D" id="1.10.443.10">
    <property type="entry name" value="Intergrase catalytic core"/>
    <property type="match status" value="1"/>
</dbReference>
<dbReference type="NCBIfam" id="NF040815">
    <property type="entry name" value="recomb_XerA_Arch"/>
    <property type="match status" value="1"/>
</dbReference>
<dbReference type="InterPro" id="IPR010998">
    <property type="entry name" value="Integrase_recombinase_N"/>
</dbReference>
<comment type="similarity">
    <text evidence="2">Belongs to the 'phage' integrase family. XerD subfamily.</text>
</comment>